<reference evidence="3" key="1">
    <citation type="submission" date="2019-08" db="EMBL/GenBank/DDBJ databases">
        <title>The genome of the North American firefly Photinus pyralis.</title>
        <authorList>
            <consortium name="Photinus pyralis genome working group"/>
            <person name="Fallon T.R."/>
            <person name="Sander Lower S.E."/>
            <person name="Weng J.-K."/>
        </authorList>
    </citation>
    <scope>NUCLEOTIDE SEQUENCE</scope>
    <source>
        <strain evidence="3">TRF0915ILg1</strain>
        <tissue evidence="3">Whole body</tissue>
    </source>
</reference>
<evidence type="ECO:0000313" key="3">
    <source>
        <dbReference type="EMBL" id="KAF2897315.1"/>
    </source>
</evidence>
<name>A0A8K0GA88_IGNLU</name>
<dbReference type="EMBL" id="VTPC01004308">
    <property type="protein sequence ID" value="KAF2897315.1"/>
    <property type="molecule type" value="Genomic_DNA"/>
</dbReference>
<feature type="signal peptide" evidence="2">
    <location>
        <begin position="1"/>
        <end position="23"/>
    </location>
</feature>
<dbReference type="Proteomes" id="UP000801492">
    <property type="component" value="Unassembled WGS sequence"/>
</dbReference>
<evidence type="ECO:0008006" key="5">
    <source>
        <dbReference type="Google" id="ProtNLM"/>
    </source>
</evidence>
<dbReference type="AlphaFoldDB" id="A0A8K0GA88"/>
<comment type="caution">
    <text evidence="3">The sequence shown here is derived from an EMBL/GenBank/DDBJ whole genome shotgun (WGS) entry which is preliminary data.</text>
</comment>
<accession>A0A8K0GA88</accession>
<organism evidence="3 4">
    <name type="scientific">Ignelater luminosus</name>
    <name type="common">Cucubano</name>
    <name type="synonym">Pyrophorus luminosus</name>
    <dbReference type="NCBI Taxonomy" id="2038154"/>
    <lineage>
        <taxon>Eukaryota</taxon>
        <taxon>Metazoa</taxon>
        <taxon>Ecdysozoa</taxon>
        <taxon>Arthropoda</taxon>
        <taxon>Hexapoda</taxon>
        <taxon>Insecta</taxon>
        <taxon>Pterygota</taxon>
        <taxon>Neoptera</taxon>
        <taxon>Endopterygota</taxon>
        <taxon>Coleoptera</taxon>
        <taxon>Polyphaga</taxon>
        <taxon>Elateriformia</taxon>
        <taxon>Elateroidea</taxon>
        <taxon>Elateridae</taxon>
        <taxon>Agrypninae</taxon>
        <taxon>Pyrophorini</taxon>
        <taxon>Ignelater</taxon>
    </lineage>
</organism>
<keyword evidence="1 2" id="KW-0732">Signal</keyword>
<dbReference type="InterPro" id="IPR036846">
    <property type="entry name" value="GM2-AP_sf"/>
</dbReference>
<keyword evidence="4" id="KW-1185">Reference proteome</keyword>
<evidence type="ECO:0000313" key="4">
    <source>
        <dbReference type="Proteomes" id="UP000801492"/>
    </source>
</evidence>
<evidence type="ECO:0000256" key="1">
    <source>
        <dbReference type="ARBA" id="ARBA00022729"/>
    </source>
</evidence>
<protein>
    <recommendedName>
        <fullName evidence="5">MD-2-related lipid-recognition domain-containing protein</fullName>
    </recommendedName>
</protein>
<dbReference type="OrthoDB" id="6725516at2759"/>
<proteinExistence type="predicted"/>
<dbReference type="Gene3D" id="2.70.220.10">
    <property type="entry name" value="Ganglioside GM2 activator"/>
    <property type="match status" value="1"/>
</dbReference>
<sequence length="188" mass="21023">MHKQIMVKIPLFILLVCFHLSFEDDESPIIDISTLADCEDQKVPLPEGFTCETEISGEGESKVLNAQVAIPFDVDNTIKYKATIKKWIDEKWQPLQFFLSGSVCEHVHKYLPGLWEKLSKFAGVPQDCPIKAGSYSVKGFTIQNLGSSDVKLPVLVPGKYLVSVLVIDKTDTPITCKQSELTISKKHK</sequence>
<evidence type="ECO:0000256" key="2">
    <source>
        <dbReference type="SAM" id="SignalP"/>
    </source>
</evidence>
<gene>
    <name evidence="3" type="ORF">ILUMI_08859</name>
</gene>
<feature type="chain" id="PRO_5035457020" description="MD-2-related lipid-recognition domain-containing protein" evidence="2">
    <location>
        <begin position="24"/>
        <end position="188"/>
    </location>
</feature>